<dbReference type="SUPFAM" id="SSF53448">
    <property type="entry name" value="Nucleotide-diphospho-sugar transferases"/>
    <property type="match status" value="1"/>
</dbReference>
<evidence type="ECO:0000313" key="2">
    <source>
        <dbReference type="EMBL" id="NEU68851.1"/>
    </source>
</evidence>
<name>A0A6M0IND3_9BACT</name>
<organism evidence="2 3">
    <name type="scientific">Spirosoma agri</name>
    <dbReference type="NCBI Taxonomy" id="1987381"/>
    <lineage>
        <taxon>Bacteria</taxon>
        <taxon>Pseudomonadati</taxon>
        <taxon>Bacteroidota</taxon>
        <taxon>Cytophagia</taxon>
        <taxon>Cytophagales</taxon>
        <taxon>Cytophagaceae</taxon>
        <taxon>Spirosoma</taxon>
    </lineage>
</organism>
<keyword evidence="3" id="KW-1185">Reference proteome</keyword>
<sequence length="255" mass="29376">MIKVFENNQEPLVSVIIATYNSDLYLEQCINSILNQTYSKFELLIIDGGSTDKTVSIIKKYESVIKYWISEPDKGVYDAWNKAIDKSSGSWLTFIGSDDIFYPNALELYVKHIISYDNSKELEFVSSKIDLVDNDLALVKIVGEPWNWHSFKQSMVTWHVGSFHSRQLFDKYGLFDSSYKISGDYEFLLRPKDLLNASYINVRTVKMRNGGLSNNRLIDASNETYNAKIKNGLLSPFLGNLLRYIDRARLIFRSI</sequence>
<gene>
    <name evidence="2" type="ORF">GK091_18330</name>
</gene>
<dbReference type="Gene3D" id="3.90.550.10">
    <property type="entry name" value="Spore Coat Polysaccharide Biosynthesis Protein SpsA, Chain A"/>
    <property type="match status" value="1"/>
</dbReference>
<dbReference type="InterPro" id="IPR029044">
    <property type="entry name" value="Nucleotide-diphossugar_trans"/>
</dbReference>
<evidence type="ECO:0000259" key="1">
    <source>
        <dbReference type="Pfam" id="PF00535"/>
    </source>
</evidence>
<dbReference type="EMBL" id="JAAGNZ010000002">
    <property type="protein sequence ID" value="NEU68851.1"/>
    <property type="molecule type" value="Genomic_DNA"/>
</dbReference>
<keyword evidence="2" id="KW-0808">Transferase</keyword>
<dbReference type="PANTHER" id="PTHR22916:SF3">
    <property type="entry name" value="UDP-GLCNAC:BETAGAL BETA-1,3-N-ACETYLGLUCOSAMINYLTRANSFERASE-LIKE PROTEIN 1"/>
    <property type="match status" value="1"/>
</dbReference>
<dbReference type="RefSeq" id="WP_164041347.1">
    <property type="nucleotide sequence ID" value="NZ_JAAGNZ010000002.1"/>
</dbReference>
<dbReference type="Pfam" id="PF00535">
    <property type="entry name" value="Glycos_transf_2"/>
    <property type="match status" value="1"/>
</dbReference>
<evidence type="ECO:0000313" key="3">
    <source>
        <dbReference type="Proteomes" id="UP000477386"/>
    </source>
</evidence>
<accession>A0A6M0IND3</accession>
<feature type="domain" description="Glycosyltransferase 2-like" evidence="1">
    <location>
        <begin position="14"/>
        <end position="116"/>
    </location>
</feature>
<dbReference type="Proteomes" id="UP000477386">
    <property type="component" value="Unassembled WGS sequence"/>
</dbReference>
<comment type="caution">
    <text evidence="2">The sequence shown here is derived from an EMBL/GenBank/DDBJ whole genome shotgun (WGS) entry which is preliminary data.</text>
</comment>
<dbReference type="GO" id="GO:0016758">
    <property type="term" value="F:hexosyltransferase activity"/>
    <property type="evidence" value="ECO:0007669"/>
    <property type="project" value="UniProtKB-ARBA"/>
</dbReference>
<proteinExistence type="predicted"/>
<dbReference type="InterPro" id="IPR001173">
    <property type="entry name" value="Glyco_trans_2-like"/>
</dbReference>
<dbReference type="AlphaFoldDB" id="A0A6M0IND3"/>
<dbReference type="PANTHER" id="PTHR22916">
    <property type="entry name" value="GLYCOSYLTRANSFERASE"/>
    <property type="match status" value="1"/>
</dbReference>
<reference evidence="2 3" key="1">
    <citation type="submission" date="2020-02" db="EMBL/GenBank/DDBJ databases">
        <title>Draft genome sequence of two Spirosoma agri KCTC 52727 and Spirosoma terrae KCTC 52035.</title>
        <authorList>
            <person name="Rojas J."/>
            <person name="Ambika Manirajan B."/>
            <person name="Ratering S."/>
            <person name="Suarez C."/>
            <person name="Schnell S."/>
        </authorList>
    </citation>
    <scope>NUCLEOTIDE SEQUENCE [LARGE SCALE GENOMIC DNA]</scope>
    <source>
        <strain evidence="2 3">KCTC 52727</strain>
    </source>
</reference>
<protein>
    <submittedName>
        <fullName evidence="2">Glycosyltransferase</fullName>
    </submittedName>
</protein>
<dbReference type="CDD" id="cd06433">
    <property type="entry name" value="GT_2_WfgS_like"/>
    <property type="match status" value="1"/>
</dbReference>